<feature type="domain" description="Disease resistance protein winged helix" evidence="10">
    <location>
        <begin position="566"/>
        <end position="638"/>
    </location>
</feature>
<dbReference type="GO" id="GO:0005524">
    <property type="term" value="F:ATP binding"/>
    <property type="evidence" value="ECO:0007669"/>
    <property type="project" value="UniProtKB-KW"/>
</dbReference>
<dbReference type="Gene3D" id="3.40.50.300">
    <property type="entry name" value="P-loop containing nucleotide triphosphate hydrolases"/>
    <property type="match status" value="1"/>
</dbReference>
<dbReference type="InterPro" id="IPR041118">
    <property type="entry name" value="Rx_N"/>
</dbReference>
<dbReference type="InterPro" id="IPR038005">
    <property type="entry name" value="RX-like_CC"/>
</dbReference>
<feature type="coiled-coil region" evidence="7">
    <location>
        <begin position="159"/>
        <end position="193"/>
    </location>
</feature>
<proteinExistence type="inferred from homology"/>
<evidence type="ECO:0000313" key="13">
    <source>
        <dbReference type="Proteomes" id="UP000298416"/>
    </source>
</evidence>
<evidence type="ECO:0000256" key="3">
    <source>
        <dbReference type="ARBA" id="ARBA00022737"/>
    </source>
</evidence>
<dbReference type="PRINTS" id="PR00364">
    <property type="entry name" value="DISEASERSIST"/>
</dbReference>
<dbReference type="Pfam" id="PF13855">
    <property type="entry name" value="LRR_8"/>
    <property type="match status" value="1"/>
</dbReference>
<dbReference type="FunFam" id="1.10.10.10:FF:000322">
    <property type="entry name" value="Probable disease resistance protein At1g63360"/>
    <property type="match status" value="1"/>
</dbReference>
<gene>
    <name evidence="12" type="ORF">SASPL_139449</name>
</gene>
<feature type="domain" description="Disease resistance R13L4/SHOC-2-like LRR" evidence="11">
    <location>
        <begin position="821"/>
        <end position="1091"/>
    </location>
</feature>
<keyword evidence="3" id="KW-0677">Repeat</keyword>
<dbReference type="SMART" id="SM00364">
    <property type="entry name" value="LRR_BAC"/>
    <property type="match status" value="3"/>
</dbReference>
<feature type="domain" description="Disease resistance N-terminal" evidence="9">
    <location>
        <begin position="42"/>
        <end position="118"/>
    </location>
</feature>
<name>A0A8X8WP15_SALSN</name>
<dbReference type="Pfam" id="PF23559">
    <property type="entry name" value="WHD_DRP"/>
    <property type="match status" value="1"/>
</dbReference>
<dbReference type="GO" id="GO:0043531">
    <property type="term" value="F:ADP binding"/>
    <property type="evidence" value="ECO:0007669"/>
    <property type="project" value="InterPro"/>
</dbReference>
<accession>A0A8X8WP15</accession>
<evidence type="ECO:0000256" key="2">
    <source>
        <dbReference type="ARBA" id="ARBA00022614"/>
    </source>
</evidence>
<dbReference type="EMBL" id="PNBA02000015">
    <property type="protein sequence ID" value="KAG6397999.1"/>
    <property type="molecule type" value="Genomic_DNA"/>
</dbReference>
<dbReference type="InterPro" id="IPR036388">
    <property type="entry name" value="WH-like_DNA-bd_sf"/>
</dbReference>
<dbReference type="Pfam" id="PF23598">
    <property type="entry name" value="LRR_14"/>
    <property type="match status" value="1"/>
</dbReference>
<dbReference type="InterPro" id="IPR032675">
    <property type="entry name" value="LRR_dom_sf"/>
</dbReference>
<reference evidence="12" key="1">
    <citation type="submission" date="2018-01" db="EMBL/GenBank/DDBJ databases">
        <authorList>
            <person name="Mao J.F."/>
        </authorList>
    </citation>
    <scope>NUCLEOTIDE SEQUENCE</scope>
    <source>
        <strain evidence="12">Huo1</strain>
        <tissue evidence="12">Leaf</tissue>
    </source>
</reference>
<evidence type="ECO:0000256" key="4">
    <source>
        <dbReference type="ARBA" id="ARBA00022741"/>
    </source>
</evidence>
<sequence>MARLIGRLLKLGSCDLLLGSYELGTLLVSYELGTLLGSYELGTLLGSYELGTLLGNDLLDLSKKLEKIREVLEDAEKRAVKEKRVKSWLKELEATAYEMDIILDEWIYDLLKHEEEASAKPEPEQKIGYTLISSAEQLQITRMADAIVSKVLGRIATMLEDEVNLVKGMKKELQNLSKKLNTIREVLDDAEKRAVNGESVKSWLKELEATSYEMDDILDEWNYSLLKDKMEDFAEKCCSFVICLCFRDISFHRDIAKKIEHVNATLDQILREKDDFNFVISPVPVPVPESHREQSTSSIDFNSVYGSDIYKKRDDIVKNMMLNGDHTQILSIVGTGGLGKTTLAQLIFNHPHFEKDWLKIWVCVSDPFIVSKVAKDIVKSVGTETIPPDADQLELALQKLKASVSGKRFLLVLDDVWTEDSDKWNPLKINLDYGAAGSKVLVTTRNERVAKMMGTLDSDIYHPKELSLEECWSLLRDVSLAGKSEEEREKFKNVGMEIASKCKGLPLAAVVLGRLLQFKDLEGWEHVEKSEIWELDNDEVKLFSHLLLSYNELSPALKHCFSYCAIYPKDHKIHAESLIEEWMAQGYLGSISGNGEVELKGREYLNNLAMLSLFQDIELSESGEQIEWCKMHDIIHDFDHFLRKNDDKESSCQACGRSSISLVQKYRSLFWNYGYSLDEKEKVCGCMKSLRMLRIRSVSSPVGLETLIHLRWLDISWIALSKDDLEIICMLYFLQSLLLSSCELTEIPQQIGSLNQLRRLDLSENVKLKELPESMGRLVELRTLSLENCRLTEIPQEIGNLVQLRRLDLSGNEELKELPESMCKLVELRTLSLEGCSLKEIPREIGNLDQLRRLDLSGNEELKELPESICSLVELQILKIEGTSINCLPEALGELSNLHTLELCPFKVGSQYNKFGFLKNLHHLIGSLELEIYLSSMSEMVELVEDARQEQLTTLLQKLETLKLSFEVTMNETEQSSSSSSSSMWMELVEALVPHRTLNILVLIQYKGSRLPHWMSSPLNFIKEICLGILSEVSSLPSMGKLPFLEILNIFSVEQLMFVGREFLGIESSSHDIVVVAFPKLKKLGFFECSKWEEWEDITEEEEESAAISIMPCLTRLSIIWCGSLKKLPHRLLRKVSSSLLLLNISGSPELVKTYGEDKEGSGWRSISQHNPQLRLQLKLLL</sequence>
<evidence type="ECO:0000259" key="10">
    <source>
        <dbReference type="Pfam" id="PF23559"/>
    </source>
</evidence>
<reference evidence="12" key="2">
    <citation type="submission" date="2020-08" db="EMBL/GenBank/DDBJ databases">
        <title>Plant Genome Project.</title>
        <authorList>
            <person name="Zhang R.-G."/>
        </authorList>
    </citation>
    <scope>NUCLEOTIDE SEQUENCE</scope>
    <source>
        <strain evidence="12">Huo1</strain>
        <tissue evidence="12">Leaf</tissue>
    </source>
</reference>
<evidence type="ECO:0000313" key="12">
    <source>
        <dbReference type="EMBL" id="KAG6397999.1"/>
    </source>
</evidence>
<keyword evidence="7" id="KW-0175">Coiled coil</keyword>
<dbReference type="InterPro" id="IPR055414">
    <property type="entry name" value="LRR_R13L4/SHOC2-like"/>
</dbReference>
<dbReference type="SUPFAM" id="SSF52540">
    <property type="entry name" value="P-loop containing nucleoside triphosphate hydrolases"/>
    <property type="match status" value="1"/>
</dbReference>
<dbReference type="Gene3D" id="1.20.5.4130">
    <property type="match status" value="2"/>
</dbReference>
<dbReference type="GO" id="GO:0006952">
    <property type="term" value="P:defense response"/>
    <property type="evidence" value="ECO:0007669"/>
    <property type="project" value="UniProtKB-KW"/>
</dbReference>
<dbReference type="InterPro" id="IPR003591">
    <property type="entry name" value="Leu-rich_rpt_typical-subtyp"/>
</dbReference>
<dbReference type="InterPro" id="IPR001611">
    <property type="entry name" value="Leu-rich_rpt"/>
</dbReference>
<organism evidence="12">
    <name type="scientific">Salvia splendens</name>
    <name type="common">Scarlet sage</name>
    <dbReference type="NCBI Taxonomy" id="180675"/>
    <lineage>
        <taxon>Eukaryota</taxon>
        <taxon>Viridiplantae</taxon>
        <taxon>Streptophyta</taxon>
        <taxon>Embryophyta</taxon>
        <taxon>Tracheophyta</taxon>
        <taxon>Spermatophyta</taxon>
        <taxon>Magnoliopsida</taxon>
        <taxon>eudicotyledons</taxon>
        <taxon>Gunneridae</taxon>
        <taxon>Pentapetalae</taxon>
        <taxon>asterids</taxon>
        <taxon>lamiids</taxon>
        <taxon>Lamiales</taxon>
        <taxon>Lamiaceae</taxon>
        <taxon>Nepetoideae</taxon>
        <taxon>Mentheae</taxon>
        <taxon>Salviinae</taxon>
        <taxon>Salvia</taxon>
        <taxon>Salvia subgen. Calosphace</taxon>
        <taxon>core Calosphace</taxon>
    </lineage>
</organism>
<dbReference type="Pfam" id="PF18052">
    <property type="entry name" value="Rx_N"/>
    <property type="match status" value="2"/>
</dbReference>
<keyword evidence="6" id="KW-0067">ATP-binding</keyword>
<feature type="coiled-coil region" evidence="7">
    <location>
        <begin position="58"/>
        <end position="85"/>
    </location>
</feature>
<evidence type="ECO:0000259" key="8">
    <source>
        <dbReference type="Pfam" id="PF00931"/>
    </source>
</evidence>
<dbReference type="PANTHER" id="PTHR36766:SF40">
    <property type="entry name" value="DISEASE RESISTANCE PROTEIN RGA3"/>
    <property type="match status" value="1"/>
</dbReference>
<dbReference type="InterPro" id="IPR027417">
    <property type="entry name" value="P-loop_NTPase"/>
</dbReference>
<dbReference type="CDD" id="cd14798">
    <property type="entry name" value="RX-CC_like"/>
    <property type="match status" value="1"/>
</dbReference>
<dbReference type="Gene3D" id="1.10.8.430">
    <property type="entry name" value="Helical domain of apoptotic protease-activating factors"/>
    <property type="match status" value="1"/>
</dbReference>
<dbReference type="Gene3D" id="1.10.10.10">
    <property type="entry name" value="Winged helix-like DNA-binding domain superfamily/Winged helix DNA-binding domain"/>
    <property type="match status" value="1"/>
</dbReference>
<dbReference type="Pfam" id="PF00931">
    <property type="entry name" value="NB-ARC"/>
    <property type="match status" value="1"/>
</dbReference>
<feature type="domain" description="NB-ARC" evidence="8">
    <location>
        <begin position="316"/>
        <end position="481"/>
    </location>
</feature>
<dbReference type="AlphaFoldDB" id="A0A8X8WP15"/>
<dbReference type="InterPro" id="IPR002182">
    <property type="entry name" value="NB-ARC"/>
</dbReference>
<dbReference type="GO" id="GO:0051707">
    <property type="term" value="P:response to other organism"/>
    <property type="evidence" value="ECO:0007669"/>
    <property type="project" value="UniProtKB-ARBA"/>
</dbReference>
<keyword evidence="4" id="KW-0547">Nucleotide-binding</keyword>
<evidence type="ECO:0000256" key="7">
    <source>
        <dbReference type="SAM" id="Coils"/>
    </source>
</evidence>
<keyword evidence="2" id="KW-0433">Leucine-rich repeat</keyword>
<evidence type="ECO:0008006" key="14">
    <source>
        <dbReference type="Google" id="ProtNLM"/>
    </source>
</evidence>
<keyword evidence="5" id="KW-0611">Plant defense</keyword>
<keyword evidence="13" id="KW-1185">Reference proteome</keyword>
<dbReference type="Gene3D" id="3.80.10.10">
    <property type="entry name" value="Ribonuclease Inhibitor"/>
    <property type="match status" value="2"/>
</dbReference>
<evidence type="ECO:0000259" key="11">
    <source>
        <dbReference type="Pfam" id="PF23598"/>
    </source>
</evidence>
<dbReference type="InterPro" id="IPR058922">
    <property type="entry name" value="WHD_DRP"/>
</dbReference>
<evidence type="ECO:0000256" key="5">
    <source>
        <dbReference type="ARBA" id="ARBA00022821"/>
    </source>
</evidence>
<dbReference type="SUPFAM" id="SSF52058">
    <property type="entry name" value="L domain-like"/>
    <property type="match status" value="1"/>
</dbReference>
<evidence type="ECO:0000256" key="1">
    <source>
        <dbReference type="ARBA" id="ARBA00008894"/>
    </source>
</evidence>
<feature type="domain" description="Disease resistance N-terminal" evidence="9">
    <location>
        <begin position="147"/>
        <end position="232"/>
    </location>
</feature>
<dbReference type="Proteomes" id="UP000298416">
    <property type="component" value="Unassembled WGS sequence"/>
</dbReference>
<dbReference type="InterPro" id="IPR042197">
    <property type="entry name" value="Apaf_helical"/>
</dbReference>
<comment type="similarity">
    <text evidence="1">Belongs to the disease resistance NB-LRR family.</text>
</comment>
<comment type="caution">
    <text evidence="12">The sequence shown here is derived from an EMBL/GenBank/DDBJ whole genome shotgun (WGS) entry which is preliminary data.</text>
</comment>
<dbReference type="PANTHER" id="PTHR36766">
    <property type="entry name" value="PLANT BROAD-SPECTRUM MILDEW RESISTANCE PROTEIN RPW8"/>
    <property type="match status" value="1"/>
</dbReference>
<evidence type="ECO:0000259" key="9">
    <source>
        <dbReference type="Pfam" id="PF18052"/>
    </source>
</evidence>
<dbReference type="SMART" id="SM00369">
    <property type="entry name" value="LRR_TYP"/>
    <property type="match status" value="4"/>
</dbReference>
<evidence type="ECO:0000256" key="6">
    <source>
        <dbReference type="ARBA" id="ARBA00022840"/>
    </source>
</evidence>
<protein>
    <recommendedName>
        <fullName evidence="14">Disease resistance protein RPM1</fullName>
    </recommendedName>
</protein>